<evidence type="ECO:0000256" key="10">
    <source>
        <dbReference type="ARBA" id="ARBA00023136"/>
    </source>
</evidence>
<evidence type="ECO:0000313" key="12">
    <source>
        <dbReference type="EMBL" id="GKU97640.1"/>
    </source>
</evidence>
<dbReference type="PANTHER" id="PTHR47947">
    <property type="entry name" value="CYTOCHROME P450 82C3-RELATED"/>
    <property type="match status" value="1"/>
</dbReference>
<dbReference type="PANTHER" id="PTHR47947:SF62">
    <property type="entry name" value="CYTOCHROME P450, FAMILY 81, SUBFAMILY D, POLYPEPTIDE 5"/>
    <property type="match status" value="1"/>
</dbReference>
<sequence>MEDQDIILYSSLAAILLLFLAFKFLLLSKTWHKNLPPSPPSLPMISHLHLLKPPIHHALLKLSQKYGPIISLKLGSCRVVVISSASAAGECFTKNDIILANRPKSLYGKHIEYGHSTLSQSPYGDHWRNLRRISTMEIFSQSRLNALLQVRKDEVRRLLLKLSTTAGHGFAKVELKSMFVDLTFNNLMRMVAGKRYYGGDEDVTNYEEAMQFKELIAQILQIAGPNVADFLPILKWFRNDEKKLINLAKRIDGFLQKLIDEHRIKEGNTMIDHLLSLQKLEPDYCTDQIIKGLALVLIFAGTDTSAITLEWAMANLLNHPDVLKKARDEIDAQVGDERLMDETDVPNLHYLQNIISETLRLYPPTPLLVPHFSSSDCTVGGYDVLRDTIVLVNAYAIHRDQKSWEDPTTCPGAGLAQRVVSLTLGSMIQCFEWNRVSEEQVDMTEGRGATMRKAQPLEAMCKARPIVNKVLYGVE</sequence>
<evidence type="ECO:0000256" key="7">
    <source>
        <dbReference type="ARBA" id="ARBA00023002"/>
    </source>
</evidence>
<dbReference type="CDD" id="cd20653">
    <property type="entry name" value="CYP81"/>
    <property type="match status" value="1"/>
</dbReference>
<keyword evidence="9" id="KW-0503">Monooxygenase</keyword>
<reference evidence="12 13" key="1">
    <citation type="journal article" date="2021" name="Commun. Biol.">
        <title>The genome of Shorea leprosula (Dipterocarpaceae) highlights the ecological relevance of drought in aseasonal tropical rainforests.</title>
        <authorList>
            <person name="Ng K.K.S."/>
            <person name="Kobayashi M.J."/>
            <person name="Fawcett J.A."/>
            <person name="Hatakeyama M."/>
            <person name="Paape T."/>
            <person name="Ng C.H."/>
            <person name="Ang C.C."/>
            <person name="Tnah L.H."/>
            <person name="Lee C.T."/>
            <person name="Nishiyama T."/>
            <person name="Sese J."/>
            <person name="O'Brien M.J."/>
            <person name="Copetti D."/>
            <person name="Mohd Noor M.I."/>
            <person name="Ong R.C."/>
            <person name="Putra M."/>
            <person name="Sireger I.Z."/>
            <person name="Indrioko S."/>
            <person name="Kosugi Y."/>
            <person name="Izuno A."/>
            <person name="Isagi Y."/>
            <person name="Lee S.L."/>
            <person name="Shimizu K.K."/>
        </authorList>
    </citation>
    <scope>NUCLEOTIDE SEQUENCE [LARGE SCALE GENOMIC DNA]</scope>
    <source>
        <strain evidence="12">214</strain>
    </source>
</reference>
<dbReference type="Proteomes" id="UP001054252">
    <property type="component" value="Unassembled WGS sequence"/>
</dbReference>
<comment type="caution">
    <text evidence="12">The sequence shown here is derived from an EMBL/GenBank/DDBJ whole genome shotgun (WGS) entry which is preliminary data.</text>
</comment>
<dbReference type="GO" id="GO:0005506">
    <property type="term" value="F:iron ion binding"/>
    <property type="evidence" value="ECO:0007669"/>
    <property type="project" value="InterPro"/>
</dbReference>
<evidence type="ECO:0000256" key="8">
    <source>
        <dbReference type="ARBA" id="ARBA00023004"/>
    </source>
</evidence>
<evidence type="ECO:0008006" key="14">
    <source>
        <dbReference type="Google" id="ProtNLM"/>
    </source>
</evidence>
<dbReference type="AlphaFoldDB" id="A0AAV5IEX7"/>
<evidence type="ECO:0000256" key="4">
    <source>
        <dbReference type="ARBA" id="ARBA00022692"/>
    </source>
</evidence>
<dbReference type="PRINTS" id="PR00463">
    <property type="entry name" value="EP450I"/>
</dbReference>
<evidence type="ECO:0000256" key="5">
    <source>
        <dbReference type="ARBA" id="ARBA00022723"/>
    </source>
</evidence>
<name>A0AAV5IEX7_9ROSI</name>
<evidence type="ECO:0000256" key="1">
    <source>
        <dbReference type="ARBA" id="ARBA00004167"/>
    </source>
</evidence>
<dbReference type="PRINTS" id="PR00385">
    <property type="entry name" value="P450"/>
</dbReference>
<proteinExistence type="inferred from homology"/>
<protein>
    <recommendedName>
        <fullName evidence="14">Cytochrome P450</fullName>
    </recommendedName>
</protein>
<organism evidence="12 13">
    <name type="scientific">Rubroshorea leprosula</name>
    <dbReference type="NCBI Taxonomy" id="152421"/>
    <lineage>
        <taxon>Eukaryota</taxon>
        <taxon>Viridiplantae</taxon>
        <taxon>Streptophyta</taxon>
        <taxon>Embryophyta</taxon>
        <taxon>Tracheophyta</taxon>
        <taxon>Spermatophyta</taxon>
        <taxon>Magnoliopsida</taxon>
        <taxon>eudicotyledons</taxon>
        <taxon>Gunneridae</taxon>
        <taxon>Pentapetalae</taxon>
        <taxon>rosids</taxon>
        <taxon>malvids</taxon>
        <taxon>Malvales</taxon>
        <taxon>Dipterocarpaceae</taxon>
        <taxon>Rubroshorea</taxon>
    </lineage>
</organism>
<keyword evidence="10 11" id="KW-0472">Membrane</keyword>
<dbReference type="SUPFAM" id="SSF48264">
    <property type="entry name" value="Cytochrome P450"/>
    <property type="match status" value="1"/>
</dbReference>
<comment type="subcellular location">
    <subcellularLocation>
        <location evidence="1">Membrane</location>
        <topology evidence="1">Single-pass membrane protein</topology>
    </subcellularLocation>
</comment>
<dbReference type="Gene3D" id="1.10.630.10">
    <property type="entry name" value="Cytochrome P450"/>
    <property type="match status" value="1"/>
</dbReference>
<evidence type="ECO:0000256" key="6">
    <source>
        <dbReference type="ARBA" id="ARBA00022989"/>
    </source>
</evidence>
<gene>
    <name evidence="12" type="ORF">SLEP1_g10760</name>
</gene>
<keyword evidence="7" id="KW-0560">Oxidoreductase</keyword>
<dbReference type="GO" id="GO:0016705">
    <property type="term" value="F:oxidoreductase activity, acting on paired donors, with incorporation or reduction of molecular oxygen"/>
    <property type="evidence" value="ECO:0007669"/>
    <property type="project" value="InterPro"/>
</dbReference>
<dbReference type="InterPro" id="IPR001128">
    <property type="entry name" value="Cyt_P450"/>
</dbReference>
<feature type="transmembrane region" description="Helical" evidence="11">
    <location>
        <begin position="6"/>
        <end position="26"/>
    </location>
</feature>
<keyword evidence="5" id="KW-0479">Metal-binding</keyword>
<dbReference type="EMBL" id="BPVZ01000011">
    <property type="protein sequence ID" value="GKU97640.1"/>
    <property type="molecule type" value="Genomic_DNA"/>
</dbReference>
<dbReference type="InterPro" id="IPR050651">
    <property type="entry name" value="Plant_Cytochrome_P450_Monoox"/>
</dbReference>
<keyword evidence="4 11" id="KW-0812">Transmembrane</keyword>
<keyword evidence="6 11" id="KW-1133">Transmembrane helix</keyword>
<dbReference type="FunFam" id="1.10.630.10:FF:000023">
    <property type="entry name" value="Cytochrome P450 family protein"/>
    <property type="match status" value="1"/>
</dbReference>
<accession>A0AAV5IEX7</accession>
<keyword evidence="13" id="KW-1185">Reference proteome</keyword>
<dbReference type="GO" id="GO:0004497">
    <property type="term" value="F:monooxygenase activity"/>
    <property type="evidence" value="ECO:0007669"/>
    <property type="project" value="UniProtKB-KW"/>
</dbReference>
<evidence type="ECO:0000256" key="2">
    <source>
        <dbReference type="ARBA" id="ARBA00010617"/>
    </source>
</evidence>
<evidence type="ECO:0000256" key="9">
    <source>
        <dbReference type="ARBA" id="ARBA00023033"/>
    </source>
</evidence>
<evidence type="ECO:0000256" key="11">
    <source>
        <dbReference type="SAM" id="Phobius"/>
    </source>
</evidence>
<keyword evidence="8" id="KW-0408">Iron</keyword>
<dbReference type="GO" id="GO:0016020">
    <property type="term" value="C:membrane"/>
    <property type="evidence" value="ECO:0007669"/>
    <property type="project" value="UniProtKB-SubCell"/>
</dbReference>
<dbReference type="InterPro" id="IPR002401">
    <property type="entry name" value="Cyt_P450_E_grp-I"/>
</dbReference>
<dbReference type="Pfam" id="PF00067">
    <property type="entry name" value="p450"/>
    <property type="match status" value="1"/>
</dbReference>
<dbReference type="GO" id="GO:0020037">
    <property type="term" value="F:heme binding"/>
    <property type="evidence" value="ECO:0007669"/>
    <property type="project" value="InterPro"/>
</dbReference>
<evidence type="ECO:0000313" key="13">
    <source>
        <dbReference type="Proteomes" id="UP001054252"/>
    </source>
</evidence>
<evidence type="ECO:0000256" key="3">
    <source>
        <dbReference type="ARBA" id="ARBA00022617"/>
    </source>
</evidence>
<keyword evidence="3" id="KW-0349">Heme</keyword>
<dbReference type="InterPro" id="IPR036396">
    <property type="entry name" value="Cyt_P450_sf"/>
</dbReference>
<comment type="similarity">
    <text evidence="2">Belongs to the cytochrome P450 family.</text>
</comment>